<dbReference type="EMBL" id="FZOY01000003">
    <property type="protein sequence ID" value="SNS81064.1"/>
    <property type="molecule type" value="Genomic_DNA"/>
</dbReference>
<name>A0A239HLC8_9RHOB</name>
<gene>
    <name evidence="1" type="ORF">SAMN05421757_103433</name>
</gene>
<dbReference type="RefSeq" id="WP_089233009.1">
    <property type="nucleotide sequence ID" value="NZ_FZOY01000003.1"/>
</dbReference>
<proteinExistence type="predicted"/>
<dbReference type="OrthoDB" id="159745at2"/>
<organism evidence="1 2">
    <name type="scientific">Tropicimonas sediminicola</name>
    <dbReference type="NCBI Taxonomy" id="1031541"/>
    <lineage>
        <taxon>Bacteria</taxon>
        <taxon>Pseudomonadati</taxon>
        <taxon>Pseudomonadota</taxon>
        <taxon>Alphaproteobacteria</taxon>
        <taxon>Rhodobacterales</taxon>
        <taxon>Roseobacteraceae</taxon>
        <taxon>Tropicimonas</taxon>
    </lineage>
</organism>
<evidence type="ECO:0000313" key="1">
    <source>
        <dbReference type="EMBL" id="SNS81064.1"/>
    </source>
</evidence>
<protein>
    <submittedName>
        <fullName evidence="1">Uncharacterized protein</fullName>
    </submittedName>
</protein>
<dbReference type="AlphaFoldDB" id="A0A239HLC8"/>
<accession>A0A239HLC8</accession>
<keyword evidence="2" id="KW-1185">Reference proteome</keyword>
<evidence type="ECO:0000313" key="2">
    <source>
        <dbReference type="Proteomes" id="UP000198426"/>
    </source>
</evidence>
<sequence>MSYRELFAEAEWSGVVQAPMLAGFAVTAADPNGLIGAVQESAAMANAFKAGSEAAAAGSLIAEVAAAYETSEGRSVALAGPRELAKGRKPAEACAAAIARLAETAASLRETAPAEAPAFCDWLRDIAANVAEATSEGGFLGFGGEKVSEAERKTLADIDTALAPPTG</sequence>
<reference evidence="1 2" key="1">
    <citation type="submission" date="2017-06" db="EMBL/GenBank/DDBJ databases">
        <authorList>
            <person name="Kim H.J."/>
            <person name="Triplett B.A."/>
        </authorList>
    </citation>
    <scope>NUCLEOTIDE SEQUENCE [LARGE SCALE GENOMIC DNA]</scope>
    <source>
        <strain evidence="1 2">DSM 29339</strain>
    </source>
</reference>
<dbReference type="Proteomes" id="UP000198426">
    <property type="component" value="Unassembled WGS sequence"/>
</dbReference>